<evidence type="ECO:0000259" key="3">
    <source>
        <dbReference type="Pfam" id="PF08924"/>
    </source>
</evidence>
<evidence type="ECO:0000256" key="2">
    <source>
        <dbReference type="SAM" id="SignalP"/>
    </source>
</evidence>
<comment type="caution">
    <text evidence="4">The sequence shown here is derived from an EMBL/GenBank/DDBJ whole genome shotgun (WGS) entry which is preliminary data.</text>
</comment>
<dbReference type="Gene3D" id="2.130.10.130">
    <property type="entry name" value="Integrin alpha, N-terminal"/>
    <property type="match status" value="2"/>
</dbReference>
<evidence type="ECO:0000256" key="1">
    <source>
        <dbReference type="ARBA" id="ARBA00022729"/>
    </source>
</evidence>
<dbReference type="SUPFAM" id="SSF51445">
    <property type="entry name" value="(Trans)glycosidases"/>
    <property type="match status" value="1"/>
</dbReference>
<feature type="chain" id="PRO_5035169760" description="Rv2525c-like glycoside hydrolase-like domain-containing protein" evidence="2">
    <location>
        <begin position="30"/>
        <end position="520"/>
    </location>
</feature>
<dbReference type="Pfam" id="PF13517">
    <property type="entry name" value="FG-GAP_3"/>
    <property type="match status" value="2"/>
</dbReference>
<dbReference type="SUPFAM" id="SSF69318">
    <property type="entry name" value="Integrin alpha N-terminal domain"/>
    <property type="match status" value="1"/>
</dbReference>
<dbReference type="Gene3D" id="3.20.20.80">
    <property type="entry name" value="Glycosidases"/>
    <property type="match status" value="1"/>
</dbReference>
<feature type="domain" description="Rv2525c-like glycoside hydrolase-like" evidence="3">
    <location>
        <begin position="51"/>
        <end position="256"/>
    </location>
</feature>
<reference evidence="4" key="1">
    <citation type="submission" date="2021-01" db="EMBL/GenBank/DDBJ databases">
        <title>Whole genome shotgun sequence of Spirilliplanes yamanashiensis NBRC 15828.</title>
        <authorList>
            <person name="Komaki H."/>
            <person name="Tamura T."/>
        </authorList>
    </citation>
    <scope>NUCLEOTIDE SEQUENCE</scope>
    <source>
        <strain evidence="4">NBRC 15828</strain>
    </source>
</reference>
<proteinExistence type="predicted"/>
<keyword evidence="5" id="KW-1185">Reference proteome</keyword>
<dbReference type="InterPro" id="IPR015020">
    <property type="entry name" value="Rv2525c-like_Glyco_Hydro-like"/>
</dbReference>
<name>A0A8J4DL43_9ACTN</name>
<organism evidence="4 5">
    <name type="scientific">Spirilliplanes yamanashiensis</name>
    <dbReference type="NCBI Taxonomy" id="42233"/>
    <lineage>
        <taxon>Bacteria</taxon>
        <taxon>Bacillati</taxon>
        <taxon>Actinomycetota</taxon>
        <taxon>Actinomycetes</taxon>
        <taxon>Micromonosporales</taxon>
        <taxon>Micromonosporaceae</taxon>
        <taxon>Spirilliplanes</taxon>
    </lineage>
</organism>
<sequence>MRPSRRATAVTAVAAALTLVLAPAGPARAEPGTFQGYGFDACAAPSSATMQAWLASPYRAIGIYFGGSNRACPQPNLTAAWVAQQRAAGWHLMPIYLGKQASCTLSTKPDRIDDTRAAAQGRAAADDAVVQARAIGLPRESVLIYDMEAYRTDDAACRAGVLAYMSAWTARLHDHAYFSGFYSSMASGMADQVAAYHRAGYVRPDYIDFARWDNVATVDDPAIPATYWSPHRRMKQYRGGHVETWGGVSINIDNDYLDVAPLPAAGLADATGNGWSDVYFRQSSTGALHLSPGNGTVLDSAANREISRGWNTMNAILRLGDVDRDGRADVLARQPATGNLFLYRGQAGGTLAPRTLFGTGWNGVRELTAIGDATGDGYPDLLAVRGADLWLYAGTAAGPLAPRVRVGAGGWSAMSELAGVGDLTGDGRPDMVARVTADGRLFLYPGAAGGGFGPRRQIGTAWNTMRDLAGVGDFDRDGRPDLVAVQVSSGNAYLYRGTAAAGFAARTLLAGGFAGRTPVL</sequence>
<dbReference type="InterPro" id="IPR028994">
    <property type="entry name" value="Integrin_alpha_N"/>
</dbReference>
<dbReference type="InterPro" id="IPR017853">
    <property type="entry name" value="GH"/>
</dbReference>
<evidence type="ECO:0000313" key="4">
    <source>
        <dbReference type="EMBL" id="GIJ04859.1"/>
    </source>
</evidence>
<keyword evidence="1 2" id="KW-0732">Signal</keyword>
<dbReference type="InterPro" id="IPR013517">
    <property type="entry name" value="FG-GAP"/>
</dbReference>
<dbReference type="Pfam" id="PF08924">
    <property type="entry name" value="Rv2525c_GlyHyd-like"/>
    <property type="match status" value="1"/>
</dbReference>
<feature type="signal peptide" evidence="2">
    <location>
        <begin position="1"/>
        <end position="29"/>
    </location>
</feature>
<dbReference type="PANTHER" id="PTHR44103">
    <property type="entry name" value="PROPROTEIN CONVERTASE P"/>
    <property type="match status" value="1"/>
</dbReference>
<evidence type="ECO:0000313" key="5">
    <source>
        <dbReference type="Proteomes" id="UP000652013"/>
    </source>
</evidence>
<dbReference type="RefSeq" id="WP_203940093.1">
    <property type="nucleotide sequence ID" value="NZ_BAAAGJ010000005.1"/>
</dbReference>
<dbReference type="AlphaFoldDB" id="A0A8J4DL43"/>
<gene>
    <name evidence="4" type="ORF">Sya03_42110</name>
</gene>
<dbReference type="PANTHER" id="PTHR44103:SF1">
    <property type="entry name" value="PROPROTEIN CONVERTASE P"/>
    <property type="match status" value="1"/>
</dbReference>
<dbReference type="EMBL" id="BOOY01000030">
    <property type="protein sequence ID" value="GIJ04859.1"/>
    <property type="molecule type" value="Genomic_DNA"/>
</dbReference>
<dbReference type="Proteomes" id="UP000652013">
    <property type="component" value="Unassembled WGS sequence"/>
</dbReference>
<accession>A0A8J4DL43</accession>
<protein>
    <recommendedName>
        <fullName evidence="3">Rv2525c-like glycoside hydrolase-like domain-containing protein</fullName>
    </recommendedName>
</protein>